<accession>A0A921ZZ28</accession>
<dbReference type="GO" id="GO:0006390">
    <property type="term" value="P:mitochondrial transcription"/>
    <property type="evidence" value="ECO:0007669"/>
    <property type="project" value="TreeGrafter"/>
</dbReference>
<dbReference type="PANTHER" id="PTHR10102:SF8">
    <property type="entry name" value="DNA-DIRECTED RNA POLYMERASE-RELATED"/>
    <property type="match status" value="1"/>
</dbReference>
<evidence type="ECO:0000313" key="5">
    <source>
        <dbReference type="EMBL" id="KAG6621672.1"/>
    </source>
</evidence>
<dbReference type="PROSITE" id="PS00489">
    <property type="entry name" value="RNA_POL_PHAGE_2"/>
    <property type="match status" value="1"/>
</dbReference>
<dbReference type="GO" id="GO:0003899">
    <property type="term" value="F:DNA-directed RNA polymerase activity"/>
    <property type="evidence" value="ECO:0007669"/>
    <property type="project" value="InterPro"/>
</dbReference>
<dbReference type="Proteomes" id="UP000811246">
    <property type="component" value="Unassembled WGS sequence"/>
</dbReference>
<dbReference type="PANTHER" id="PTHR10102">
    <property type="entry name" value="DNA-DIRECTED RNA POLYMERASE, MITOCHONDRIAL"/>
    <property type="match status" value="1"/>
</dbReference>
<evidence type="ECO:0000259" key="4">
    <source>
        <dbReference type="Pfam" id="PF00940"/>
    </source>
</evidence>
<dbReference type="InterPro" id="IPR046950">
    <property type="entry name" value="DNA-dir_Rpol_C_phage-type"/>
</dbReference>
<keyword evidence="3" id="KW-0804">Transcription</keyword>
<protein>
    <recommendedName>
        <fullName evidence="4">DNA-directed RNA polymerase C-terminal domain-containing protein</fullName>
    </recommendedName>
</protein>
<dbReference type="Pfam" id="PF00940">
    <property type="entry name" value="RNA_pol"/>
    <property type="match status" value="1"/>
</dbReference>
<proteinExistence type="predicted"/>
<dbReference type="GO" id="GO:0003677">
    <property type="term" value="F:DNA binding"/>
    <property type="evidence" value="ECO:0007669"/>
    <property type="project" value="InterPro"/>
</dbReference>
<dbReference type="InterPro" id="IPR002092">
    <property type="entry name" value="DNA-dir_Rpol_phage-type"/>
</dbReference>
<comment type="caution">
    <text evidence="5">The sequence shown here is derived from an EMBL/GenBank/DDBJ whole genome shotgun (WGS) entry which is preliminary data.</text>
</comment>
<keyword evidence="1" id="KW-0808">Transferase</keyword>
<dbReference type="EMBL" id="MU228851">
    <property type="protein sequence ID" value="KAG6621672.1"/>
    <property type="molecule type" value="Genomic_DNA"/>
</dbReference>
<name>A0A921ZZ28_CARIL</name>
<evidence type="ECO:0000256" key="2">
    <source>
        <dbReference type="ARBA" id="ARBA00022695"/>
    </source>
</evidence>
<evidence type="ECO:0000256" key="1">
    <source>
        <dbReference type="ARBA" id="ARBA00022679"/>
    </source>
</evidence>
<feature type="domain" description="DNA-directed RNA polymerase C-terminal" evidence="4">
    <location>
        <begin position="520"/>
        <end position="780"/>
    </location>
</feature>
<keyword evidence="2" id="KW-0548">Nucleotidyltransferase</keyword>
<organism evidence="5 6">
    <name type="scientific">Carya illinoinensis</name>
    <name type="common">Pecan</name>
    <dbReference type="NCBI Taxonomy" id="32201"/>
    <lineage>
        <taxon>Eukaryota</taxon>
        <taxon>Viridiplantae</taxon>
        <taxon>Streptophyta</taxon>
        <taxon>Embryophyta</taxon>
        <taxon>Tracheophyta</taxon>
        <taxon>Spermatophyta</taxon>
        <taxon>Magnoliopsida</taxon>
        <taxon>eudicotyledons</taxon>
        <taxon>Gunneridae</taxon>
        <taxon>Pentapetalae</taxon>
        <taxon>rosids</taxon>
        <taxon>fabids</taxon>
        <taxon>Fagales</taxon>
        <taxon>Juglandaceae</taxon>
        <taxon>Carya</taxon>
    </lineage>
</organism>
<evidence type="ECO:0000313" key="6">
    <source>
        <dbReference type="Proteomes" id="UP000811246"/>
    </source>
</evidence>
<feature type="non-terminal residue" evidence="5">
    <location>
        <position position="831"/>
    </location>
</feature>
<gene>
    <name evidence="5" type="ORF">I3842_Q008800</name>
</gene>
<dbReference type="GO" id="GO:0034245">
    <property type="term" value="C:mitochondrial DNA-directed RNA polymerase complex"/>
    <property type="evidence" value="ECO:0007669"/>
    <property type="project" value="TreeGrafter"/>
</dbReference>
<dbReference type="AlphaFoldDB" id="A0A921ZZ28"/>
<reference evidence="5" key="1">
    <citation type="submission" date="2021-01" db="EMBL/GenBank/DDBJ databases">
        <authorList>
            <person name="Lovell J.T."/>
            <person name="Bentley N."/>
            <person name="Bhattarai G."/>
            <person name="Jenkins J.W."/>
            <person name="Sreedasyam A."/>
            <person name="Alarcon Y."/>
            <person name="Bock C."/>
            <person name="Boston L."/>
            <person name="Carlson J."/>
            <person name="Cervantes K."/>
            <person name="Clermont K."/>
            <person name="Krom N."/>
            <person name="Kubenka K."/>
            <person name="Mamidi S."/>
            <person name="Mattison C."/>
            <person name="Monteros M."/>
            <person name="Pisani C."/>
            <person name="Plott C."/>
            <person name="Rajasekar S."/>
            <person name="Rhein H.S."/>
            <person name="Rohla C."/>
            <person name="Song M."/>
            <person name="Hilaire R.S."/>
            <person name="Shu S."/>
            <person name="Wells L."/>
            <person name="Wang X."/>
            <person name="Webber J."/>
            <person name="Heerema R.J."/>
            <person name="Klein P."/>
            <person name="Conner P."/>
            <person name="Grauke L."/>
            <person name="Grimwood J."/>
            <person name="Schmutz J."/>
            <person name="Randall J.J."/>
        </authorList>
    </citation>
    <scope>NUCLEOTIDE SEQUENCE</scope>
    <source>
        <tissue evidence="5">Leaf</tissue>
    </source>
</reference>
<evidence type="ECO:0000256" key="3">
    <source>
        <dbReference type="ARBA" id="ARBA00023163"/>
    </source>
</evidence>
<sequence>MNHITWLTHSLDDIPRKEEDKKELVRFWNEFYTSFLQNTNKSEQQGKTSSVKYKDTVFDILENAKARFPLRDEELRDIQKEIEDITLLFDEKSIFNTVPDIIRILIRDNEESAKDYLRRRPLEKDDIELLSEFGQYTIETLIVYVLSLFFHSVESNTLIRVASLVEQLESSVRHHASLLKSGRCKISYSSATNDFQVNMSGTDRKRQNLVMMFPFGSGLVQFMEERKLISLMSDLSGSVRVMKKKGSYFLPSYLYAVCNFDISLLPIKLNLPMVCKPRDWTSARPGNQIPRYLSDLSGGYLSGPTGGLYDRYRLLSSGDINHFYIYIGGETNYKKLCLVMNKLQGQAFQINSLWLKYLEDNVDLFVESGLLMPRFLSSMNIKDVTNLLREFHMKDEVINKLCGFNELLHTLSKNIQRSRYENLIIKLAKAYDGYHFYLPAFLDFRGRIYRSGVLHFHERDLARSLIVFADFKSQGTCDEKTLFEAAAFHYKSFDSVEDGLYWITHDFLSQSDEVFMYDREAKRPFQFHAHIMALNSKNMKLITSIPFTQDASASAYQIMSYFLLDDPLAWRTNLIPGGKIQDVYSYILEDLKVFIMAEMENKNLATIVCNQLTRKLVKGIFMPMIYGKTLMSTASDIKDHLSHFITHKESFEVASVCFKFWRTQFPGMECLIRLIRYIGWFASARDRPVFYRVPYFTTVQDYMKMDPINIWVYDRLHKKRRRVTLRVSSSKRDRRKTEISTFVNFIHQRDAHIAMKVVEAMLENSLPIYTVHDNFITTAEYSNLIPTIYSMVIRDMGPPLSIVNEFIYMNIIKPIVKGESDGPTEDYFAKM</sequence>